<reference evidence="6" key="1">
    <citation type="submission" date="2021-02" db="EMBL/GenBank/DDBJ databases">
        <authorList>
            <person name="Nowell W R."/>
        </authorList>
    </citation>
    <scope>NUCLEOTIDE SEQUENCE</scope>
</reference>
<dbReference type="InterPro" id="IPR012341">
    <property type="entry name" value="6hp_glycosidase-like_sf"/>
</dbReference>
<evidence type="ECO:0000313" key="1">
    <source>
        <dbReference type="EMBL" id="CAF1064903.1"/>
    </source>
</evidence>
<dbReference type="Proteomes" id="UP000663874">
    <property type="component" value="Unassembled WGS sequence"/>
</dbReference>
<evidence type="ECO:0000313" key="3">
    <source>
        <dbReference type="EMBL" id="CAF1121786.1"/>
    </source>
</evidence>
<accession>A0A818YN74</accession>
<dbReference type="EMBL" id="CAJNOO010000933">
    <property type="protein sequence ID" value="CAF1064903.1"/>
    <property type="molecule type" value="Genomic_DNA"/>
</dbReference>
<dbReference type="PANTHER" id="PTHR31047">
    <property type="entry name" value="MEIOTICALLY UP-REGULATED GENE 157 PROTEIN"/>
    <property type="match status" value="1"/>
</dbReference>
<name>A0A818YN74_9BILA</name>
<evidence type="ECO:0000313" key="2">
    <source>
        <dbReference type="EMBL" id="CAF1121375.1"/>
    </source>
</evidence>
<gene>
    <name evidence="5" type="ORF">FNK824_LOCUS9764</name>
    <name evidence="6" type="ORF">JBS370_LOCUS12798</name>
    <name evidence="4" type="ORF">OTI717_LOCUS10442</name>
    <name evidence="1" type="ORF">RFH988_LOCUS17457</name>
    <name evidence="2" type="ORF">SEV965_LOCUS16929</name>
    <name evidence="3" type="ORF">ZHD862_LOCUS18672</name>
</gene>
<dbReference type="Proteomes" id="UP000663889">
    <property type="component" value="Unassembled WGS sequence"/>
</dbReference>
<organism evidence="6 7">
    <name type="scientific">Rotaria sordida</name>
    <dbReference type="NCBI Taxonomy" id="392033"/>
    <lineage>
        <taxon>Eukaryota</taxon>
        <taxon>Metazoa</taxon>
        <taxon>Spiralia</taxon>
        <taxon>Gnathifera</taxon>
        <taxon>Rotifera</taxon>
        <taxon>Eurotatoria</taxon>
        <taxon>Bdelloidea</taxon>
        <taxon>Philodinida</taxon>
        <taxon>Philodinidae</taxon>
        <taxon>Rotaria</taxon>
    </lineage>
</organism>
<dbReference type="EMBL" id="CAJNOT010000980">
    <property type="protein sequence ID" value="CAF1121786.1"/>
    <property type="molecule type" value="Genomic_DNA"/>
</dbReference>
<dbReference type="Proteomes" id="UP000663823">
    <property type="component" value="Unassembled WGS sequence"/>
</dbReference>
<dbReference type="Proteomes" id="UP000663864">
    <property type="component" value="Unassembled WGS sequence"/>
</dbReference>
<dbReference type="Proteomes" id="UP000663882">
    <property type="component" value="Unassembled WGS sequence"/>
</dbReference>
<evidence type="ECO:0000313" key="4">
    <source>
        <dbReference type="EMBL" id="CAF3669149.1"/>
    </source>
</evidence>
<dbReference type="EMBL" id="CAJOBD010001062">
    <property type="protein sequence ID" value="CAF3755220.1"/>
    <property type="molecule type" value="Genomic_DNA"/>
</dbReference>
<dbReference type="AlphaFoldDB" id="A0A818YN74"/>
<dbReference type="Proteomes" id="UP000663836">
    <property type="component" value="Unassembled WGS sequence"/>
</dbReference>
<dbReference type="Pfam" id="PF06824">
    <property type="entry name" value="Glyco_hydro_125"/>
    <property type="match status" value="2"/>
</dbReference>
<proteinExistence type="predicted"/>
<dbReference type="EMBL" id="CAJOBE010001048">
    <property type="protein sequence ID" value="CAF3710164.1"/>
    <property type="molecule type" value="Genomic_DNA"/>
</dbReference>
<dbReference type="EMBL" id="CAJOAX010000943">
    <property type="protein sequence ID" value="CAF3669149.1"/>
    <property type="molecule type" value="Genomic_DNA"/>
</dbReference>
<dbReference type="EMBL" id="CAJNOU010000948">
    <property type="protein sequence ID" value="CAF1121375.1"/>
    <property type="molecule type" value="Genomic_DNA"/>
</dbReference>
<protein>
    <recommendedName>
        <fullName evidence="8">Metal-independent alpha-mannosidase</fullName>
    </recommendedName>
</protein>
<evidence type="ECO:0008006" key="8">
    <source>
        <dbReference type="Google" id="ProtNLM"/>
    </source>
</evidence>
<dbReference type="GO" id="GO:0005975">
    <property type="term" value="P:carbohydrate metabolic process"/>
    <property type="evidence" value="ECO:0007669"/>
    <property type="project" value="InterPro"/>
</dbReference>
<dbReference type="PIRSF" id="PIRSF028846">
    <property type="entry name" value="UCP028846"/>
    <property type="match status" value="1"/>
</dbReference>
<evidence type="ECO:0000313" key="6">
    <source>
        <dbReference type="EMBL" id="CAF3755220.1"/>
    </source>
</evidence>
<dbReference type="SUPFAM" id="SSF48208">
    <property type="entry name" value="Six-hairpin glycosidases"/>
    <property type="match status" value="1"/>
</dbReference>
<dbReference type="PANTHER" id="PTHR31047:SF0">
    <property type="entry name" value="MEIOTICALLY UP-REGULATED GENE 157 PROTEIN"/>
    <property type="match status" value="1"/>
</dbReference>
<comment type="caution">
    <text evidence="6">The sequence shown here is derived from an EMBL/GenBank/DDBJ whole genome shotgun (WGS) entry which is preliminary data.</text>
</comment>
<dbReference type="Gene3D" id="1.50.10.10">
    <property type="match status" value="2"/>
</dbReference>
<dbReference type="InterPro" id="IPR008928">
    <property type="entry name" value="6-hairpin_glycosidase_sf"/>
</dbReference>
<dbReference type="SMART" id="SM01149">
    <property type="entry name" value="DUF1237"/>
    <property type="match status" value="1"/>
</dbReference>
<evidence type="ECO:0000313" key="7">
    <source>
        <dbReference type="Proteomes" id="UP000663836"/>
    </source>
</evidence>
<sequence>MNFNFPKVRLAANHRRFISPAVESLIKEIKKRIKNKALAWLFENCFPNTLDTTIEFQRNNTTVQHQPDTYVITGDIDAMWLRDSSAQVHPYLPLMKQDAQLRLVIEGVLLRQCLCIERDPYANAHYKYTNRTSEWQSMDQTDMRPGVHERPYTYQRQGYPRDPRGHPARPNGLIHSYFRPRVGGPHVGFGMVWPLAIIMRGMTSTDDDEIRFCLKMLEKSHANTGFMHESINMNNPKQFTRSWFAWANSLFGEFIWKLYREKPYLLD</sequence>
<dbReference type="OrthoDB" id="7771656at2759"/>
<dbReference type="InterPro" id="IPR008313">
    <property type="entry name" value="GH125"/>
</dbReference>
<evidence type="ECO:0000313" key="5">
    <source>
        <dbReference type="EMBL" id="CAF3710164.1"/>
    </source>
</evidence>